<feature type="transmembrane region" description="Helical" evidence="1">
    <location>
        <begin position="12"/>
        <end position="32"/>
    </location>
</feature>
<dbReference type="PROSITE" id="PS51257">
    <property type="entry name" value="PROKAR_LIPOPROTEIN"/>
    <property type="match status" value="1"/>
</dbReference>
<protein>
    <submittedName>
        <fullName evidence="2">DUF4245 domain-containing protein</fullName>
    </submittedName>
</protein>
<keyword evidence="1" id="KW-1133">Transmembrane helix</keyword>
<evidence type="ECO:0000256" key="1">
    <source>
        <dbReference type="SAM" id="Phobius"/>
    </source>
</evidence>
<reference evidence="2 3" key="1">
    <citation type="submission" date="2020-10" db="EMBL/GenBank/DDBJ databases">
        <title>Nocardioides sp. isolated from sludge.</title>
        <authorList>
            <person name="Zhang X."/>
        </authorList>
    </citation>
    <scope>NUCLEOTIDE SEQUENCE [LARGE SCALE GENOMIC DNA]</scope>
    <source>
        <strain evidence="2 3">Y6</strain>
    </source>
</reference>
<sequence>MSQSPGRYQTSMAGMVGAMIVLVGCILAFVAFREVNREVPEVQPEPVDWEIAVSAAADAGHPVVAPSELPSEWIATSISFQPTDPPTFGLGVLTDDRKYVGLRQEDERRDDLLETYVDEDAVEGDPIEVEGEFSGEWQTWSDEGGDTALLLQRDDDVLLVYGSAPVEDLVAFASSLRTARSQG</sequence>
<dbReference type="InterPro" id="IPR025339">
    <property type="entry name" value="DUF4245"/>
</dbReference>
<comment type="caution">
    <text evidence="2">The sequence shown here is derived from an EMBL/GenBank/DDBJ whole genome shotgun (WGS) entry which is preliminary data.</text>
</comment>
<evidence type="ECO:0000313" key="2">
    <source>
        <dbReference type="EMBL" id="MBE7323899.1"/>
    </source>
</evidence>
<gene>
    <name evidence="2" type="ORF">IEQ44_04450</name>
</gene>
<keyword evidence="1" id="KW-0812">Transmembrane</keyword>
<keyword evidence="1" id="KW-0472">Membrane</keyword>
<name>A0ABR9RQP6_9ACTN</name>
<proteinExistence type="predicted"/>
<dbReference type="Pfam" id="PF14030">
    <property type="entry name" value="DUF4245"/>
    <property type="match status" value="1"/>
</dbReference>
<evidence type="ECO:0000313" key="3">
    <source>
        <dbReference type="Proteomes" id="UP000756387"/>
    </source>
</evidence>
<dbReference type="EMBL" id="JADCSA010000003">
    <property type="protein sequence ID" value="MBE7323899.1"/>
    <property type="molecule type" value="Genomic_DNA"/>
</dbReference>
<organism evidence="2 3">
    <name type="scientific">Nocardioides malaquae</name>
    <dbReference type="NCBI Taxonomy" id="2773426"/>
    <lineage>
        <taxon>Bacteria</taxon>
        <taxon>Bacillati</taxon>
        <taxon>Actinomycetota</taxon>
        <taxon>Actinomycetes</taxon>
        <taxon>Propionibacteriales</taxon>
        <taxon>Nocardioidaceae</taxon>
        <taxon>Nocardioides</taxon>
    </lineage>
</organism>
<dbReference type="Proteomes" id="UP000756387">
    <property type="component" value="Unassembled WGS sequence"/>
</dbReference>
<accession>A0ABR9RQP6</accession>
<dbReference type="RefSeq" id="WP_193637214.1">
    <property type="nucleotide sequence ID" value="NZ_JADCSA010000003.1"/>
</dbReference>
<keyword evidence="3" id="KW-1185">Reference proteome</keyword>